<dbReference type="STRING" id="360911.EAT1b_0731"/>
<dbReference type="HOGENOM" id="CLU_859821_0_0_9"/>
<dbReference type="InterPro" id="IPR018728">
    <property type="entry name" value="DUF2268"/>
</dbReference>
<accession>C4L4R7</accession>
<dbReference type="Pfam" id="PF10026">
    <property type="entry name" value="DUF2268"/>
    <property type="match status" value="1"/>
</dbReference>
<dbReference type="OrthoDB" id="1437293at2"/>
<evidence type="ECO:0000259" key="1">
    <source>
        <dbReference type="Pfam" id="PF10026"/>
    </source>
</evidence>
<sequence length="330" mass="38148">MEVVQLKKVLGILCVSSALLLAACSEDEKELESKKSEPDVSIETIKINDENELTIVPLYTQYQQYLNASLESTDSEESKQNFKKYVLDYIGEVGEEEKIDTSRLKTDFNLKSTPHKQQLLKQLDKLIEQHEEIKEIIASTYADSNQILPKKKSTVFIAPYNPEFFYDSEPLKGVGAAAYKDVFILFLDTDFDKDVLAYSTAHEYHHLILRDQNEYNLSSILESVIIEGKADAFADRIVKGVTPPWYVDVDEATMKHIASRVNDYETSFTDFVVGNYQKEMPRWSNYILGRDVLHDYLTAHPEPSIPEWTFKEDHEILEKYKYRNVMELEN</sequence>
<dbReference type="Proteomes" id="UP000000716">
    <property type="component" value="Chromosome"/>
</dbReference>
<dbReference type="AlphaFoldDB" id="C4L4R7"/>
<gene>
    <name evidence="2" type="ordered locus">EAT1b_0731</name>
</gene>
<reference evidence="2 3" key="1">
    <citation type="journal article" date="2011" name="J. Bacteriol.">
        <title>Complete genome sequence of the Thermophilic Bacterium Exiguobacterium sp. AT1b.</title>
        <authorList>
            <person name="Vishnivetskaya T.A."/>
            <person name="Lucas S."/>
            <person name="Copeland A."/>
            <person name="Lapidus A."/>
            <person name="Glavina Del Rio T."/>
            <person name="Dalin E."/>
            <person name="Tice H."/>
            <person name="Bruce D.C."/>
            <person name="Goodwin L.A."/>
            <person name="Pitluck S."/>
            <person name="Saunders E."/>
            <person name="Brettin T."/>
            <person name="Detter C."/>
            <person name="Han C."/>
            <person name="Larimer F."/>
            <person name="Land M.L."/>
            <person name="Hauser L.J."/>
            <person name="Kyrpides N.C."/>
            <person name="Ovchinnikova G."/>
            <person name="Kathariou S."/>
            <person name="Ramaley R.F."/>
            <person name="Rodrigues D.F."/>
            <person name="Hendrix C."/>
            <person name="Richardson P."/>
            <person name="Tiedje J.M."/>
        </authorList>
    </citation>
    <scope>NUCLEOTIDE SEQUENCE [LARGE SCALE GENOMIC DNA]</scope>
    <source>
        <strain evidence="3">ATCC BAA-1283 / AT1b</strain>
    </source>
</reference>
<dbReference type="EMBL" id="CP001615">
    <property type="protein sequence ID" value="ACQ69662.1"/>
    <property type="molecule type" value="Genomic_DNA"/>
</dbReference>
<evidence type="ECO:0000313" key="2">
    <source>
        <dbReference type="EMBL" id="ACQ69662.1"/>
    </source>
</evidence>
<name>C4L4R7_EXISA</name>
<protein>
    <recommendedName>
        <fullName evidence="1">DUF2268 domain-containing protein</fullName>
    </recommendedName>
</protein>
<dbReference type="eggNOG" id="COG5504">
    <property type="taxonomic scope" value="Bacteria"/>
</dbReference>
<proteinExistence type="predicted"/>
<organism evidence="2 3">
    <name type="scientific">Exiguobacterium sp. (strain ATCC BAA-1283 / AT1b)</name>
    <dbReference type="NCBI Taxonomy" id="360911"/>
    <lineage>
        <taxon>Bacteria</taxon>
        <taxon>Bacillati</taxon>
        <taxon>Bacillota</taxon>
        <taxon>Bacilli</taxon>
        <taxon>Bacillales</taxon>
        <taxon>Bacillales Family XII. Incertae Sedis</taxon>
        <taxon>Exiguobacterium</taxon>
    </lineage>
</organism>
<dbReference type="PROSITE" id="PS51257">
    <property type="entry name" value="PROKAR_LIPOPROTEIN"/>
    <property type="match status" value="1"/>
</dbReference>
<evidence type="ECO:0000313" key="3">
    <source>
        <dbReference type="Proteomes" id="UP000000716"/>
    </source>
</evidence>
<feature type="domain" description="DUF2268" evidence="1">
    <location>
        <begin position="134"/>
        <end position="317"/>
    </location>
</feature>
<keyword evidence="3" id="KW-1185">Reference proteome</keyword>
<dbReference type="KEGG" id="eat:EAT1b_0731"/>